<evidence type="ECO:0000313" key="2">
    <source>
        <dbReference type="Proteomes" id="UP000562682"/>
    </source>
</evidence>
<reference evidence="1 2" key="1">
    <citation type="submission" date="2020-05" db="EMBL/GenBank/DDBJ databases">
        <title>Identification and distribution of gene clusters putatively required for synthesis of sphingolipid metabolism inhibitors in phylogenetically diverse species of the filamentous fungus Fusarium.</title>
        <authorList>
            <person name="Kim H.-S."/>
            <person name="Busman M."/>
            <person name="Brown D.W."/>
            <person name="Divon H."/>
            <person name="Uhlig S."/>
            <person name="Proctor R.H."/>
        </authorList>
    </citation>
    <scope>NUCLEOTIDE SEQUENCE [LARGE SCALE GENOMIC DNA]</scope>
    <source>
        <strain evidence="1 2">NRRL 25311</strain>
    </source>
</reference>
<dbReference type="Proteomes" id="UP000562682">
    <property type="component" value="Unassembled WGS sequence"/>
</dbReference>
<dbReference type="AlphaFoldDB" id="A0A8H5T0K8"/>
<dbReference type="CDD" id="cd12148">
    <property type="entry name" value="fungal_TF_MHR"/>
    <property type="match status" value="1"/>
</dbReference>
<feature type="non-terminal residue" evidence="1">
    <location>
        <position position="1"/>
    </location>
</feature>
<evidence type="ECO:0000313" key="1">
    <source>
        <dbReference type="EMBL" id="KAF5660329.1"/>
    </source>
</evidence>
<gene>
    <name evidence="1" type="ORF">FDENT_13746</name>
</gene>
<sequence>DTGEQIDNTGALDSAAEDPVLGVLQQKMAQITVLKANVVRTVASFRMLSPTILRQMQQDLDQWRSSLPAYMYLETLVHTPEISPDQRRVTFYMHLFYMSALILKTRAVLATQKNIAACTWDPEAKAAIFEGIHAARSSARLLGLILEERAVVKNCWLTMYQCYVTFLILNFTAIKSFLVGGTTVLRQQDVNLSKTCIDILALCAPKDRIARSFYTRVTKYQALIREYLPEPEQDTQEDPDSYADGPSDDDSYLFVESSGDASLHHLMYELRELLCYPLTLLKGGSDANMPYPAIVEASVNADINFAHHLASPFNMAEDEVPSGLFPSEDSLKEVHEMTEGYLTGSVPFGWNVSVWRGDSGAGIPDTT</sequence>
<accession>A0A8H5T0K8</accession>
<dbReference type="EMBL" id="JAAOAK010000588">
    <property type="protein sequence ID" value="KAF5660329.1"/>
    <property type="molecule type" value="Genomic_DNA"/>
</dbReference>
<keyword evidence="2" id="KW-1185">Reference proteome</keyword>
<comment type="caution">
    <text evidence="1">The sequence shown here is derived from an EMBL/GenBank/DDBJ whole genome shotgun (WGS) entry which is preliminary data.</text>
</comment>
<protein>
    <submittedName>
        <fullName evidence="1">Nitrate assimilation regulatory nirA</fullName>
    </submittedName>
</protein>
<proteinExistence type="predicted"/>
<organism evidence="1 2">
    <name type="scientific">Fusarium denticulatum</name>
    <dbReference type="NCBI Taxonomy" id="48507"/>
    <lineage>
        <taxon>Eukaryota</taxon>
        <taxon>Fungi</taxon>
        <taxon>Dikarya</taxon>
        <taxon>Ascomycota</taxon>
        <taxon>Pezizomycotina</taxon>
        <taxon>Sordariomycetes</taxon>
        <taxon>Hypocreomycetidae</taxon>
        <taxon>Hypocreales</taxon>
        <taxon>Nectriaceae</taxon>
        <taxon>Fusarium</taxon>
        <taxon>Fusarium fujikuroi species complex</taxon>
    </lineage>
</organism>
<name>A0A8H5T0K8_9HYPO</name>